<dbReference type="InterPro" id="IPR036316">
    <property type="entry name" value="Pili_assmbl_chap_C_dom_sf"/>
</dbReference>
<dbReference type="SUPFAM" id="SSF49584">
    <property type="entry name" value="Periplasmic chaperone C-domain"/>
    <property type="match status" value="1"/>
</dbReference>
<evidence type="ECO:0000256" key="2">
    <source>
        <dbReference type="ARBA" id="ARBA00007399"/>
    </source>
</evidence>
<feature type="domain" description="Pili assembly chaperone N-terminal" evidence="7">
    <location>
        <begin position="30"/>
        <end position="146"/>
    </location>
</feature>
<dbReference type="PANTHER" id="PTHR30251">
    <property type="entry name" value="PILUS ASSEMBLY CHAPERONE"/>
    <property type="match status" value="1"/>
</dbReference>
<evidence type="ECO:0000256" key="1">
    <source>
        <dbReference type="ARBA" id="ARBA00004418"/>
    </source>
</evidence>
<evidence type="ECO:0000256" key="4">
    <source>
        <dbReference type="ARBA" id="ARBA00022764"/>
    </source>
</evidence>
<dbReference type="InterPro" id="IPR016148">
    <property type="entry name" value="Pili_assmbl_chaperone_C"/>
</dbReference>
<feature type="domain" description="Pili assembly chaperone C-terminal" evidence="8">
    <location>
        <begin position="172"/>
        <end position="232"/>
    </location>
</feature>
<organism evidence="9 10">
    <name type="scientific">Pseudomonas farsensis</name>
    <dbReference type="NCBI Taxonomy" id="2745492"/>
    <lineage>
        <taxon>Bacteria</taxon>
        <taxon>Pseudomonadati</taxon>
        <taxon>Pseudomonadota</taxon>
        <taxon>Gammaproteobacteria</taxon>
        <taxon>Pseudomonadales</taxon>
        <taxon>Pseudomonadaceae</taxon>
        <taxon>Pseudomonas</taxon>
    </lineage>
</organism>
<keyword evidence="10" id="KW-1185">Reference proteome</keyword>
<dbReference type="InterPro" id="IPR050643">
    <property type="entry name" value="Periplasmic_pilus_chap"/>
</dbReference>
<dbReference type="InterPro" id="IPR008962">
    <property type="entry name" value="PapD-like_sf"/>
</dbReference>
<feature type="signal peptide" evidence="6">
    <location>
        <begin position="1"/>
        <end position="28"/>
    </location>
</feature>
<comment type="similarity">
    <text evidence="2">Belongs to the periplasmic pilus chaperone family.</text>
</comment>
<sequence length="242" mass="26876">MPTPIRRHSMRAAVLATCLPLFAQSAHAALTIDSTRVVHPSNKRSSSLVVANPSKSVFAAQVWVNTAADDTTTAVPMLTAPNLFRLEPGGEQVVQINVLPNELPDDRESLFYFNVQELPERNPEARNVLNIALRTRIKVFYRPTQLKELPQSRLGDLEWSVQRLDGKPLLVVDNPSPFYFTFGRLEVNGIALDPKEMAIPLGRQHYPLPAPLTDSKKIDVTFNIINDHGGVTPALTRTALVR</sequence>
<keyword evidence="3 6" id="KW-0732">Signal</keyword>
<dbReference type="InterPro" id="IPR013783">
    <property type="entry name" value="Ig-like_fold"/>
</dbReference>
<evidence type="ECO:0000259" key="8">
    <source>
        <dbReference type="Pfam" id="PF02753"/>
    </source>
</evidence>
<dbReference type="RefSeq" id="WP_339600163.1">
    <property type="nucleotide sequence ID" value="NZ_JBBHLC010000066.1"/>
</dbReference>
<dbReference type="InterPro" id="IPR001829">
    <property type="entry name" value="Pili_assmbl_chaperone_bac"/>
</dbReference>
<protein>
    <submittedName>
        <fullName evidence="9">Molecular chaperone</fullName>
    </submittedName>
</protein>
<evidence type="ECO:0000256" key="5">
    <source>
        <dbReference type="ARBA" id="ARBA00023186"/>
    </source>
</evidence>
<gene>
    <name evidence="9" type="ORF">V7S98_18360</name>
</gene>
<dbReference type="Gene3D" id="2.60.40.10">
    <property type="entry name" value="Immunoglobulins"/>
    <property type="match status" value="2"/>
</dbReference>
<comment type="subcellular location">
    <subcellularLocation>
        <location evidence="1">Periplasm</location>
    </subcellularLocation>
</comment>
<evidence type="ECO:0000313" key="9">
    <source>
        <dbReference type="EMBL" id="MEJ5865179.1"/>
    </source>
</evidence>
<evidence type="ECO:0000259" key="7">
    <source>
        <dbReference type="Pfam" id="PF00345"/>
    </source>
</evidence>
<evidence type="ECO:0000313" key="10">
    <source>
        <dbReference type="Proteomes" id="UP001380290"/>
    </source>
</evidence>
<evidence type="ECO:0000256" key="6">
    <source>
        <dbReference type="SAM" id="SignalP"/>
    </source>
</evidence>
<comment type="caution">
    <text evidence="9">The sequence shown here is derived from an EMBL/GenBank/DDBJ whole genome shotgun (WGS) entry which is preliminary data.</text>
</comment>
<keyword evidence="4" id="KW-0574">Periplasm</keyword>
<accession>A0ABU8QX06</accession>
<dbReference type="PRINTS" id="PR00969">
    <property type="entry name" value="CHAPERONPILI"/>
</dbReference>
<name>A0ABU8QX06_9PSED</name>
<dbReference type="Pfam" id="PF02753">
    <property type="entry name" value="PapD_C"/>
    <property type="match status" value="1"/>
</dbReference>
<feature type="chain" id="PRO_5045491628" evidence="6">
    <location>
        <begin position="29"/>
        <end position="242"/>
    </location>
</feature>
<dbReference type="InterPro" id="IPR016147">
    <property type="entry name" value="Pili_assmbl_chaperone_N"/>
</dbReference>
<dbReference type="Proteomes" id="UP001380290">
    <property type="component" value="Unassembled WGS sequence"/>
</dbReference>
<evidence type="ECO:0000256" key="3">
    <source>
        <dbReference type="ARBA" id="ARBA00022729"/>
    </source>
</evidence>
<keyword evidence="5" id="KW-0143">Chaperone</keyword>
<proteinExistence type="inferred from homology"/>
<dbReference type="EMBL" id="JBBHLC010000066">
    <property type="protein sequence ID" value="MEJ5865179.1"/>
    <property type="molecule type" value="Genomic_DNA"/>
</dbReference>
<dbReference type="PANTHER" id="PTHR30251:SF2">
    <property type="entry name" value="FIMBRIAL CHAPERONE YADV-RELATED"/>
    <property type="match status" value="1"/>
</dbReference>
<dbReference type="SUPFAM" id="SSF49354">
    <property type="entry name" value="PapD-like"/>
    <property type="match status" value="1"/>
</dbReference>
<reference evidence="9 10" key="1">
    <citation type="submission" date="2024-02" db="EMBL/GenBank/DDBJ databases">
        <title>Identification of pathogenicity and growth-promoting function of Pseudomonas putida variant.</title>
        <authorList>
            <person name="Sun J."/>
        </authorList>
    </citation>
    <scope>NUCLEOTIDE SEQUENCE [LARGE SCALE GENOMIC DNA]</scope>
    <source>
        <strain evidence="9 10">A03</strain>
    </source>
</reference>
<dbReference type="Pfam" id="PF00345">
    <property type="entry name" value="PapD_N"/>
    <property type="match status" value="1"/>
</dbReference>